<keyword evidence="1" id="KW-1133">Transmembrane helix</keyword>
<feature type="transmembrane region" description="Helical" evidence="1">
    <location>
        <begin position="52"/>
        <end position="73"/>
    </location>
</feature>
<dbReference type="Proteomes" id="UP000095284">
    <property type="component" value="Unplaced"/>
</dbReference>
<dbReference type="WBParaSite" id="BXY_0354800.1">
    <property type="protein sequence ID" value="BXY_0354800.1"/>
    <property type="gene ID" value="BXY_0354800"/>
</dbReference>
<keyword evidence="1" id="KW-0472">Membrane</keyword>
<sequence length="195" mass="22516">MKAGDSADQNQSSMGSAESGETTILQKVLNDKAYFAEFQNVPPVPEPIWRPLLGVGLYLTYLVIIMGFGFFFLHYCESHDCIAAENTTRRDQVEEFMKTIGCVYDDKKPWDCQKIKSKVQRTVHPILTHHTVHCTEPLTQTMTKIPKEGISHLVWSDWSPCMVDGRKYRFRILPFNVYFENNPALFKKLYQGKRC</sequence>
<dbReference type="AlphaFoldDB" id="A0A1I7RS44"/>
<protein>
    <submittedName>
        <fullName evidence="3">Calcium activated potassium channel subunit</fullName>
    </submittedName>
</protein>
<evidence type="ECO:0000313" key="2">
    <source>
        <dbReference type="Proteomes" id="UP000095284"/>
    </source>
</evidence>
<evidence type="ECO:0000313" key="3">
    <source>
        <dbReference type="WBParaSite" id="BXY_0354800.1"/>
    </source>
</evidence>
<reference evidence="3" key="1">
    <citation type="submission" date="2016-11" db="UniProtKB">
        <authorList>
            <consortium name="WormBaseParasite"/>
        </authorList>
    </citation>
    <scope>IDENTIFICATION</scope>
</reference>
<evidence type="ECO:0000256" key="1">
    <source>
        <dbReference type="SAM" id="Phobius"/>
    </source>
</evidence>
<organism evidence="2 3">
    <name type="scientific">Bursaphelenchus xylophilus</name>
    <name type="common">Pinewood nematode worm</name>
    <name type="synonym">Aphelenchoides xylophilus</name>
    <dbReference type="NCBI Taxonomy" id="6326"/>
    <lineage>
        <taxon>Eukaryota</taxon>
        <taxon>Metazoa</taxon>
        <taxon>Ecdysozoa</taxon>
        <taxon>Nematoda</taxon>
        <taxon>Chromadorea</taxon>
        <taxon>Rhabditida</taxon>
        <taxon>Tylenchina</taxon>
        <taxon>Tylenchomorpha</taxon>
        <taxon>Aphelenchoidea</taxon>
        <taxon>Aphelenchoididae</taxon>
        <taxon>Bursaphelenchus</taxon>
    </lineage>
</organism>
<proteinExistence type="predicted"/>
<accession>A0A1I7RS44</accession>
<name>A0A1I7RS44_BURXY</name>
<keyword evidence="1" id="KW-0812">Transmembrane</keyword>